<evidence type="ECO:0000313" key="3">
    <source>
        <dbReference type="EMBL" id="CAE0372446.1"/>
    </source>
</evidence>
<keyword evidence="1" id="KW-0472">Membrane</keyword>
<dbReference type="SUPFAM" id="SSF103481">
    <property type="entry name" value="Multidrug resistance efflux transporter EmrE"/>
    <property type="match status" value="1"/>
</dbReference>
<feature type="transmembrane region" description="Helical" evidence="1">
    <location>
        <begin position="123"/>
        <end position="144"/>
    </location>
</feature>
<dbReference type="GO" id="GO:0016020">
    <property type="term" value="C:membrane"/>
    <property type="evidence" value="ECO:0007669"/>
    <property type="project" value="InterPro"/>
</dbReference>
<evidence type="ECO:0000256" key="1">
    <source>
        <dbReference type="SAM" id="Phobius"/>
    </source>
</evidence>
<feature type="transmembrane region" description="Helical" evidence="1">
    <location>
        <begin position="177"/>
        <end position="198"/>
    </location>
</feature>
<accession>A0A7S3K2A9</accession>
<proteinExistence type="predicted"/>
<gene>
    <name evidence="3" type="ORF">ALAG00032_LOCUS13230</name>
</gene>
<dbReference type="EMBL" id="HBIJ01020214">
    <property type="protein sequence ID" value="CAE0372446.1"/>
    <property type="molecule type" value="Transcribed_RNA"/>
</dbReference>
<dbReference type="AlphaFoldDB" id="A0A7S3K2A9"/>
<keyword evidence="1" id="KW-0812">Transmembrane</keyword>
<name>A0A7S3K2A9_9STRA</name>
<feature type="transmembrane region" description="Helical" evidence="1">
    <location>
        <begin position="73"/>
        <end position="91"/>
    </location>
</feature>
<evidence type="ECO:0000259" key="2">
    <source>
        <dbReference type="Pfam" id="PF00892"/>
    </source>
</evidence>
<feature type="transmembrane region" description="Helical" evidence="1">
    <location>
        <begin position="245"/>
        <end position="276"/>
    </location>
</feature>
<feature type="transmembrane region" description="Helical" evidence="1">
    <location>
        <begin position="98"/>
        <end position="117"/>
    </location>
</feature>
<feature type="transmembrane region" description="Helical" evidence="1">
    <location>
        <begin position="12"/>
        <end position="36"/>
    </location>
</feature>
<feature type="domain" description="EamA" evidence="2">
    <location>
        <begin position="64"/>
        <end position="162"/>
    </location>
</feature>
<keyword evidence="1" id="KW-1133">Transmembrane helix</keyword>
<organism evidence="3">
    <name type="scientific">Aureoumbra lagunensis</name>
    <dbReference type="NCBI Taxonomy" id="44058"/>
    <lineage>
        <taxon>Eukaryota</taxon>
        <taxon>Sar</taxon>
        <taxon>Stramenopiles</taxon>
        <taxon>Ochrophyta</taxon>
        <taxon>Pelagophyceae</taxon>
        <taxon>Pelagomonadales</taxon>
        <taxon>Aureoumbra</taxon>
    </lineage>
</organism>
<feature type="transmembrane region" description="Helical" evidence="1">
    <location>
        <begin position="210"/>
        <end position="233"/>
    </location>
</feature>
<dbReference type="InterPro" id="IPR037185">
    <property type="entry name" value="EmrE-like"/>
</dbReference>
<dbReference type="InterPro" id="IPR000620">
    <property type="entry name" value="EamA_dom"/>
</dbReference>
<sequence length="394" mass="41966">MEMDTENLEKKGLLFFGLLLPTRDSIGLGITAIVLWTTVGLVPMFIKCFQTSTSCTRWGPSGSDFSHPLTATAYQLSIVGIFLLPFGISILSIQSIKACAPVGIAFGLKYAVSHVALQKTPSSVYALLHASTIVFIVIFSRLFLGEKMRSRTEIAAFFGVLAGTAISASQEFESVGIIPLILTLCDCCMGGALVPLLRKALLILGTDPKRALPVTCLKALIGAIIVFPIALSIEGIQIPNHKQTALLFLSASIILIYHGNLSFMCSLATGIAVGILESVKGIPAFTITSLMQGIPHTSLLFWAGAILVLISAAAFKIARAAQQHLYTKSNYIEEGGTGLINPLVVDNFCPNNDTNSLGIDKNSSSLSPGKNTLLSISNESDEAWNCASRERASV</sequence>
<protein>
    <recommendedName>
        <fullName evidence="2">EamA domain-containing protein</fullName>
    </recommendedName>
</protein>
<dbReference type="Pfam" id="PF00892">
    <property type="entry name" value="EamA"/>
    <property type="match status" value="1"/>
</dbReference>
<reference evidence="3" key="1">
    <citation type="submission" date="2021-01" db="EMBL/GenBank/DDBJ databases">
        <authorList>
            <person name="Corre E."/>
            <person name="Pelletier E."/>
            <person name="Niang G."/>
            <person name="Scheremetjew M."/>
            <person name="Finn R."/>
            <person name="Kale V."/>
            <person name="Holt S."/>
            <person name="Cochrane G."/>
            <person name="Meng A."/>
            <person name="Brown T."/>
            <person name="Cohen L."/>
        </authorList>
    </citation>
    <scope>NUCLEOTIDE SEQUENCE</scope>
    <source>
        <strain evidence="3">CCMP1510</strain>
    </source>
</reference>
<feature type="transmembrane region" description="Helical" evidence="1">
    <location>
        <begin position="299"/>
        <end position="318"/>
    </location>
</feature>